<dbReference type="PANTHER" id="PTHR13789:SF268">
    <property type="entry name" value="5-METHYLPHENAZINE-1-CARBOXYLATE 1-MONOOXYGENASE"/>
    <property type="match status" value="1"/>
</dbReference>
<dbReference type="NCBIfam" id="NF005720">
    <property type="entry name" value="PRK07538.1"/>
    <property type="match status" value="1"/>
</dbReference>
<name>A0A061STT3_9RHOB</name>
<evidence type="ECO:0000256" key="1">
    <source>
        <dbReference type="ARBA" id="ARBA00023002"/>
    </source>
</evidence>
<dbReference type="PRINTS" id="PR00420">
    <property type="entry name" value="RNGMNOXGNASE"/>
</dbReference>
<proteinExistence type="predicted"/>
<dbReference type="Gene3D" id="3.50.50.60">
    <property type="entry name" value="FAD/NAD(P)-binding domain"/>
    <property type="match status" value="1"/>
</dbReference>
<keyword evidence="5" id="KW-1185">Reference proteome</keyword>
<dbReference type="InterPro" id="IPR002938">
    <property type="entry name" value="FAD-bd"/>
</dbReference>
<keyword evidence="1" id="KW-0560">Oxidoreductase</keyword>
<dbReference type="RefSeq" id="WP_037904822.1">
    <property type="nucleotide sequence ID" value="NZ_JEMU01000002.1"/>
</dbReference>
<dbReference type="Proteomes" id="UP000027337">
    <property type="component" value="Unassembled WGS sequence"/>
</dbReference>
<evidence type="ECO:0000313" key="4">
    <source>
        <dbReference type="EMBL" id="KAJ04312.1"/>
    </source>
</evidence>
<evidence type="ECO:0000256" key="2">
    <source>
        <dbReference type="ARBA" id="ARBA00023033"/>
    </source>
</evidence>
<dbReference type="InterPro" id="IPR050493">
    <property type="entry name" value="FAD-dep_Monooxygenase_BioMet"/>
</dbReference>
<reference evidence="4 5" key="1">
    <citation type="journal article" date="2014" name="Genome Announc.">
        <title>Draft Genome Sequences of Two Isolates of the Roseobacter Group, Sulfitobacter sp. Strains 3SOLIMAR09 and 1FIGIMAR09, from Harbors of Mallorca Island (Mediterranean Sea).</title>
        <authorList>
            <person name="Mas-Llado M."/>
            <person name="Pina-Villalonga J.M."/>
            <person name="Brunet-Galmes I."/>
            <person name="Nogales B."/>
            <person name="Bosch R."/>
        </authorList>
    </citation>
    <scope>NUCLEOTIDE SEQUENCE [LARGE SCALE GENOMIC DNA]</scope>
    <source>
        <strain evidence="4 5">1FIGIMAR09</strain>
    </source>
</reference>
<keyword evidence="2" id="KW-0503">Monooxygenase</keyword>
<dbReference type="InterPro" id="IPR036188">
    <property type="entry name" value="FAD/NAD-bd_sf"/>
</dbReference>
<protein>
    <recommendedName>
        <fullName evidence="3">FAD-binding domain-containing protein</fullName>
    </recommendedName>
</protein>
<dbReference type="EMBL" id="JEMU01000002">
    <property type="protein sequence ID" value="KAJ04312.1"/>
    <property type="molecule type" value="Genomic_DNA"/>
</dbReference>
<dbReference type="AlphaFoldDB" id="A0A061STT3"/>
<comment type="caution">
    <text evidence="4">The sequence shown here is derived from an EMBL/GenBank/DDBJ whole genome shotgun (WGS) entry which is preliminary data.</text>
</comment>
<dbReference type="SUPFAM" id="SSF51905">
    <property type="entry name" value="FAD/NAD(P)-binding domain"/>
    <property type="match status" value="1"/>
</dbReference>
<accession>A0A061STT3</accession>
<evidence type="ECO:0000313" key="5">
    <source>
        <dbReference type="Proteomes" id="UP000027337"/>
    </source>
</evidence>
<dbReference type="STRING" id="83219.PM02_02325"/>
<dbReference type="GO" id="GO:0071949">
    <property type="term" value="F:FAD binding"/>
    <property type="evidence" value="ECO:0007669"/>
    <property type="project" value="InterPro"/>
</dbReference>
<gene>
    <name evidence="4" type="ORF">PM02_02325</name>
</gene>
<dbReference type="Pfam" id="PF01494">
    <property type="entry name" value="FAD_binding_3"/>
    <property type="match status" value="1"/>
</dbReference>
<dbReference type="GO" id="GO:0004497">
    <property type="term" value="F:monooxygenase activity"/>
    <property type="evidence" value="ECO:0007669"/>
    <property type="project" value="UniProtKB-KW"/>
</dbReference>
<dbReference type="SUPFAM" id="SSF54373">
    <property type="entry name" value="FAD-linked reductases, C-terminal domain"/>
    <property type="match status" value="1"/>
</dbReference>
<feature type="domain" description="FAD-binding" evidence="3">
    <location>
        <begin position="2"/>
        <end position="355"/>
    </location>
</feature>
<sequence length="422" mass="45623">MTVLIAGGGIAGLALGLTCHQIGVPFKVFEAVQTLRPLGVGINLQPTAVRELIDLGLEAELEQIGVRTQDYGMFTRHGVHVWTEPRGHWAGYDWPQYSVHRGKLHMMLYHALIERAGPDAVETGWAATGFKNTDAGATLHLRSADGETRSMDGSLVIGADGIHSAIRGQIDPHEGPPKWGGTIMWRGTTLAKPFKTGASMVMIGSKGLRFVSYPISKPDPDTGLAEINWITTLLQDPDADWNKEDWSREADKNDVLPAFSVFDLDWIDVPGLIREAGKVYEYPMVDRDPMDNWQQGCVTLMGDAAHAAYPVGSNGAGSAIIDARKLGAAFLAHGIGPKALEVYESEMRPQTAQVTLMNRVAGPDSILDLVEQRADGAFTDISEVMSKEELAAHADKYKAAAGYGIEETNARPRTIAEGAKVG</sequence>
<organism evidence="4 5">
    <name type="scientific">Sulfitobacter mediterraneus</name>
    <dbReference type="NCBI Taxonomy" id="83219"/>
    <lineage>
        <taxon>Bacteria</taxon>
        <taxon>Pseudomonadati</taxon>
        <taxon>Pseudomonadota</taxon>
        <taxon>Alphaproteobacteria</taxon>
        <taxon>Rhodobacterales</taxon>
        <taxon>Roseobacteraceae</taxon>
        <taxon>Sulfitobacter</taxon>
    </lineage>
</organism>
<evidence type="ECO:0000259" key="3">
    <source>
        <dbReference type="Pfam" id="PF01494"/>
    </source>
</evidence>
<dbReference type="eggNOG" id="COG0654">
    <property type="taxonomic scope" value="Bacteria"/>
</dbReference>
<dbReference type="Gene3D" id="3.30.9.30">
    <property type="match status" value="1"/>
</dbReference>
<dbReference type="PANTHER" id="PTHR13789">
    <property type="entry name" value="MONOOXYGENASE"/>
    <property type="match status" value="1"/>
</dbReference>